<dbReference type="GeneID" id="115815258"/>
<keyword evidence="1" id="KW-0175">Coiled coil</keyword>
<name>A0A6J2VQN7_CHACN</name>
<dbReference type="OrthoDB" id="8963459at2759"/>
<feature type="region of interest" description="Disordered" evidence="2">
    <location>
        <begin position="300"/>
        <end position="401"/>
    </location>
</feature>
<feature type="coiled-coil region" evidence="1">
    <location>
        <begin position="60"/>
        <end position="118"/>
    </location>
</feature>
<keyword evidence="4" id="KW-1185">Reference proteome</keyword>
<dbReference type="Proteomes" id="UP000504632">
    <property type="component" value="Chromosome 6"/>
</dbReference>
<keyword evidence="3" id="KW-0472">Membrane</keyword>
<evidence type="ECO:0000313" key="5">
    <source>
        <dbReference type="RefSeq" id="XP_030634074.1"/>
    </source>
</evidence>
<organism evidence="4 5">
    <name type="scientific">Chanos chanos</name>
    <name type="common">Milkfish</name>
    <name type="synonym">Mugil chanos</name>
    <dbReference type="NCBI Taxonomy" id="29144"/>
    <lineage>
        <taxon>Eukaryota</taxon>
        <taxon>Metazoa</taxon>
        <taxon>Chordata</taxon>
        <taxon>Craniata</taxon>
        <taxon>Vertebrata</taxon>
        <taxon>Euteleostomi</taxon>
        <taxon>Actinopterygii</taxon>
        <taxon>Neopterygii</taxon>
        <taxon>Teleostei</taxon>
        <taxon>Ostariophysi</taxon>
        <taxon>Gonorynchiformes</taxon>
        <taxon>Chanidae</taxon>
        <taxon>Chanos</taxon>
    </lineage>
</organism>
<evidence type="ECO:0000256" key="3">
    <source>
        <dbReference type="SAM" id="Phobius"/>
    </source>
</evidence>
<keyword evidence="3" id="KW-0812">Transmembrane</keyword>
<accession>A0A6J2VQN7</accession>
<keyword evidence="3" id="KW-1133">Transmembrane helix</keyword>
<dbReference type="InParanoid" id="A0A6J2VQN7"/>
<feature type="compositionally biased region" description="Acidic residues" evidence="2">
    <location>
        <begin position="388"/>
        <end position="401"/>
    </location>
</feature>
<protein>
    <submittedName>
        <fullName evidence="5">FK506-binding protein 5</fullName>
    </submittedName>
</protein>
<evidence type="ECO:0000313" key="4">
    <source>
        <dbReference type="Proteomes" id="UP000504632"/>
    </source>
</evidence>
<evidence type="ECO:0000256" key="1">
    <source>
        <dbReference type="SAM" id="Coils"/>
    </source>
</evidence>
<proteinExistence type="predicted"/>
<feature type="compositionally biased region" description="Acidic residues" evidence="2">
    <location>
        <begin position="326"/>
        <end position="378"/>
    </location>
</feature>
<dbReference type="AlphaFoldDB" id="A0A6J2VQN7"/>
<reference evidence="5" key="1">
    <citation type="submission" date="2025-08" db="UniProtKB">
        <authorList>
            <consortium name="RefSeq"/>
        </authorList>
    </citation>
    <scope>IDENTIFICATION</scope>
</reference>
<sequence length="401" mass="44847">MTKRKGKNSPKQDDSFLLLEPSVTESRGLSEYVLPCILFLLIVVGVSSAGWFCSQQQQTIDSLSETLSSMQLRITKFQQQLGIDNAQLSGAKGIEERLVALEEAYVQAQRQAEVAIATSEQVKGTDLKGQFWSIHSEMNTKLSELQQIAISTATLHDILKNKSEVIDAVRQSVSTILTTNSELALSIEGLTKTVTTTKSQLDEQIMAVDDLASQLEEQGMELSGLKESFIHHQETLATNTQEVMGIKELLETEQTMRAQALEDQLQSVRRSLDEHHDHAQSLHSQLAAQLEAVHSQLVTKSPQAGTEEEDQDQEVTVTEEIQSPPEEIDASSVETEEMVIETQEVEQELVEETEIGEPMEEEFIEDASENVEENEQEQEFEKITQEPVAEDVEEFEEQDVL</sequence>
<feature type="transmembrane region" description="Helical" evidence="3">
    <location>
        <begin position="32"/>
        <end position="52"/>
    </location>
</feature>
<gene>
    <name evidence="5" type="primary">LOC115815258</name>
</gene>
<evidence type="ECO:0000256" key="2">
    <source>
        <dbReference type="SAM" id="MobiDB-lite"/>
    </source>
</evidence>
<dbReference type="RefSeq" id="XP_030634074.1">
    <property type="nucleotide sequence ID" value="XM_030778214.1"/>
</dbReference>